<proteinExistence type="predicted"/>
<reference evidence="2" key="1">
    <citation type="submission" date="2016-10" db="EMBL/GenBank/DDBJ databases">
        <authorList>
            <person name="Varghese N."/>
            <person name="Submissions S."/>
        </authorList>
    </citation>
    <scope>NUCLEOTIDE SEQUENCE [LARGE SCALE GENOMIC DNA]</scope>
    <source>
        <strain evidence="2">CL127</strain>
    </source>
</reference>
<dbReference type="EMBL" id="FOYR01000002">
    <property type="protein sequence ID" value="SFR61969.1"/>
    <property type="molecule type" value="Genomic_DNA"/>
</dbReference>
<accession>A0A1I6I5M2</accession>
<protein>
    <submittedName>
        <fullName evidence="1">Uncharacterized protein</fullName>
    </submittedName>
</protein>
<gene>
    <name evidence="1" type="ORF">SAMN04488591_2456</name>
</gene>
<sequence length="647" mass="70159">MTHPITSPLRAIPAWAVLQRRLFDEIEEARRLFAERYTLPDGRLRGVAEFEDRDGVDDLYEPFFNWPAFYLLGGADAALADAKRCWEGVTAQLAEAGMLTDEYENGYDWFHQGESVLLFAGIRAADPSDTAFAERARRFAALFTDPARGNYDAEHNIIRAPHNGALGARAGLEDPQPEGSPLAGRVRPYSAARAEMRPYGLPIQGLDGIAEWDDLADPGNAQRMADEMQRRAAGDVPVNLAATSLPVLRWLDDGDEGSAAWIRRYVEGWVARAAANGGLVPDNVGPDGTVGALHDGRWWGGHYGWAWPHGFHSVAMSALIGAINHSLVSGRDDALDLVRSALDTVLAHATSGSVEDSVYSLRGGWRARLGEAAARPGLLVPYRHGIDGWFDFGPLQLDVPVWLWWWSRTPADRALLGLARAGLPEGTDLVAPFRDKEEAGHEAGWIAFLDGELPDYPERALEMALGQVSRRVAMMLGDDADPDAAHLHFWQRVNPVVTEVLTQLVGGAPQMLYNGGLPFTALRYEDVDLGRPGLPRDVAALVHRIDDAGVGLRLVNTSVVRARTVRIRGGRFGADRIVRVSATAETPGSFPGASGSYRAAQNPMRTVTEGCDDDLVVTLPPAHVADLDLIIARGAGTPRLDPSGGDA</sequence>
<dbReference type="AlphaFoldDB" id="A0A1I6I5M2"/>
<organism evidence="1 2">
    <name type="scientific">Microbacterium azadirachtae</name>
    <dbReference type="NCBI Taxonomy" id="582680"/>
    <lineage>
        <taxon>Bacteria</taxon>
        <taxon>Bacillati</taxon>
        <taxon>Actinomycetota</taxon>
        <taxon>Actinomycetes</taxon>
        <taxon>Micrococcales</taxon>
        <taxon>Microbacteriaceae</taxon>
        <taxon>Microbacterium</taxon>
    </lineage>
</organism>
<evidence type="ECO:0000313" key="1">
    <source>
        <dbReference type="EMBL" id="SFR61969.1"/>
    </source>
</evidence>
<dbReference type="InterPro" id="IPR058347">
    <property type="entry name" value="DUF8034"/>
</dbReference>
<dbReference type="Proteomes" id="UP000198877">
    <property type="component" value="Unassembled WGS sequence"/>
</dbReference>
<dbReference type="RefSeq" id="WP_091739422.1">
    <property type="nucleotide sequence ID" value="NZ_FOYR01000002.1"/>
</dbReference>
<dbReference type="Pfam" id="PF26099">
    <property type="entry name" value="DUF8034"/>
    <property type="match status" value="1"/>
</dbReference>
<name>A0A1I6I5M2_9MICO</name>
<evidence type="ECO:0000313" key="2">
    <source>
        <dbReference type="Proteomes" id="UP000198877"/>
    </source>
</evidence>